<name>A0AAV7KZ24_PLEWA</name>
<dbReference type="AlphaFoldDB" id="A0AAV7KZ24"/>
<evidence type="ECO:0000313" key="3">
    <source>
        <dbReference type="Proteomes" id="UP001066276"/>
    </source>
</evidence>
<organism evidence="2 3">
    <name type="scientific">Pleurodeles waltl</name>
    <name type="common">Iberian ribbed newt</name>
    <dbReference type="NCBI Taxonomy" id="8319"/>
    <lineage>
        <taxon>Eukaryota</taxon>
        <taxon>Metazoa</taxon>
        <taxon>Chordata</taxon>
        <taxon>Craniata</taxon>
        <taxon>Vertebrata</taxon>
        <taxon>Euteleostomi</taxon>
        <taxon>Amphibia</taxon>
        <taxon>Batrachia</taxon>
        <taxon>Caudata</taxon>
        <taxon>Salamandroidea</taxon>
        <taxon>Salamandridae</taxon>
        <taxon>Pleurodelinae</taxon>
        <taxon>Pleurodeles</taxon>
    </lineage>
</organism>
<comment type="caution">
    <text evidence="2">The sequence shown here is derived from an EMBL/GenBank/DDBJ whole genome shotgun (WGS) entry which is preliminary data.</text>
</comment>
<evidence type="ECO:0000313" key="2">
    <source>
        <dbReference type="EMBL" id="KAJ1081433.1"/>
    </source>
</evidence>
<reference evidence="2" key="1">
    <citation type="journal article" date="2022" name="bioRxiv">
        <title>Sequencing and chromosome-scale assembly of the giantPleurodeles waltlgenome.</title>
        <authorList>
            <person name="Brown T."/>
            <person name="Elewa A."/>
            <person name="Iarovenko S."/>
            <person name="Subramanian E."/>
            <person name="Araus A.J."/>
            <person name="Petzold A."/>
            <person name="Susuki M."/>
            <person name="Suzuki K.-i.T."/>
            <person name="Hayashi T."/>
            <person name="Toyoda A."/>
            <person name="Oliveira C."/>
            <person name="Osipova E."/>
            <person name="Leigh N.D."/>
            <person name="Simon A."/>
            <person name="Yun M.H."/>
        </authorList>
    </citation>
    <scope>NUCLEOTIDE SEQUENCE</scope>
    <source>
        <strain evidence="2">20211129_DDA</strain>
        <tissue evidence="2">Liver</tissue>
    </source>
</reference>
<accession>A0AAV7KZ24</accession>
<gene>
    <name evidence="2" type="ORF">NDU88_001615</name>
</gene>
<dbReference type="Proteomes" id="UP001066276">
    <property type="component" value="Chromosome 12"/>
</dbReference>
<keyword evidence="3" id="KW-1185">Reference proteome</keyword>
<sequence length="250" mass="27581">MGIATPADYLRVCHGPTPTSDVTPTKESRKVPWGHFRGKHHLTGCKALPGSRPYSADFTGREENQERRGTGPTTAGRKQAYPGGKDNAGPDKPLKDPQRHKENGEELPEEQTSNLASLQGKDLCEAAQPRSRRSVVPQESPDDSPMGSFRVNQKEDPPLRTCGSRWFKRPKRRVLVPAIITPEDQVLCPWGTSEIPTTRSQKDFLVKYGLIGGPRQVEIGILGSEEVDWRMPEMSAAMTATRTQDAGTEV</sequence>
<evidence type="ECO:0000256" key="1">
    <source>
        <dbReference type="SAM" id="MobiDB-lite"/>
    </source>
</evidence>
<dbReference type="EMBL" id="JANPWB010000016">
    <property type="protein sequence ID" value="KAJ1081433.1"/>
    <property type="molecule type" value="Genomic_DNA"/>
</dbReference>
<feature type="region of interest" description="Disordered" evidence="1">
    <location>
        <begin position="1"/>
        <end position="157"/>
    </location>
</feature>
<protein>
    <submittedName>
        <fullName evidence="2">Uncharacterized protein</fullName>
    </submittedName>
</protein>
<proteinExistence type="predicted"/>
<feature type="compositionally biased region" description="Basic and acidic residues" evidence="1">
    <location>
        <begin position="59"/>
        <end position="69"/>
    </location>
</feature>
<feature type="compositionally biased region" description="Basic and acidic residues" evidence="1">
    <location>
        <begin position="88"/>
        <end position="104"/>
    </location>
</feature>